<evidence type="ECO:0000313" key="1">
    <source>
        <dbReference type="EMBL" id="CUW15813.1"/>
    </source>
</evidence>
<dbReference type="Proteomes" id="UP000752647">
    <property type="component" value="Unassembled WGS sequence"/>
</dbReference>
<protein>
    <submittedName>
        <fullName evidence="2">Chemotaxis protein</fullName>
    </submittedName>
</protein>
<organism evidence="2 4">
    <name type="scientific">Leuconostoc gasicomitatum</name>
    <dbReference type="NCBI Taxonomy" id="115778"/>
    <lineage>
        <taxon>Bacteria</taxon>
        <taxon>Bacillati</taxon>
        <taxon>Bacillota</taxon>
        <taxon>Bacilli</taxon>
        <taxon>Lactobacillales</taxon>
        <taxon>Lactobacillaceae</taxon>
        <taxon>Leuconostoc</taxon>
        <taxon>Leuconostoc gelidum group</taxon>
    </lineage>
</organism>
<name>A0A9Q3SXC0_9LACO</name>
<sequence length="147" mass="16411">MAKFNPKQAQIYIQTLQNVLTNTEETATRVTPFFTKLDDAKQADKIAEIPTAEFAEIKAEFEDTVESYKNNATQLTSASAPIRLLGVHKSLTSAYVKYAEATQLMADAVIVADQKIDVQKYEKSEQDQSVYLEKIHTAVAKIMNSSM</sequence>
<comment type="caution">
    <text evidence="2">The sequence shown here is derived from an EMBL/GenBank/DDBJ whole genome shotgun (WGS) entry which is preliminary data.</text>
</comment>
<evidence type="ECO:0000313" key="2">
    <source>
        <dbReference type="EMBL" id="MBZ5961794.1"/>
    </source>
</evidence>
<accession>A0A9Q3SXC0</accession>
<dbReference type="RefSeq" id="WP_013231281.1">
    <property type="nucleotide sequence ID" value="NZ_BPKT01000001.1"/>
</dbReference>
<dbReference type="Proteomes" id="UP000199271">
    <property type="component" value="Unassembled WGS sequence"/>
</dbReference>
<gene>
    <name evidence="1" type="ORF">C122C_1396</name>
    <name evidence="2" type="ORF">KIJ12_01205</name>
</gene>
<dbReference type="GeneID" id="34300344"/>
<evidence type="ECO:0000313" key="3">
    <source>
        <dbReference type="Proteomes" id="UP000199271"/>
    </source>
</evidence>
<proteinExistence type="predicted"/>
<reference evidence="1 3" key="1">
    <citation type="submission" date="2015-12" db="EMBL/GenBank/DDBJ databases">
        <authorList>
            <person name="Andreevskaya M."/>
        </authorList>
    </citation>
    <scope>NUCLEOTIDE SEQUENCE [LARGE SCALE GENOMIC DNA]</scope>
    <source>
        <strain evidence="1 3">C122c</strain>
    </source>
</reference>
<keyword evidence="3" id="KW-1185">Reference proteome</keyword>
<dbReference type="AlphaFoldDB" id="A0A9Q3SXC0"/>
<reference evidence="2" key="2">
    <citation type="submission" date="2021-05" db="EMBL/GenBank/DDBJ databases">
        <title>Pangenome of Leuconostoc gelidum warrants species status for Leuconostoc gelidum subsp. gasicomitatum.</title>
        <authorList>
            <person name="Johansson P."/>
            <person name="Sade E."/>
            <person name="Hultman J."/>
            <person name="Auvinen P."/>
            <person name="Bjorkroth J."/>
        </authorList>
    </citation>
    <scope>NUCLEOTIDE SEQUENCE</scope>
    <source>
        <strain evidence="2">A.21.4</strain>
    </source>
</reference>
<dbReference type="OMA" id="MAPLFEP"/>
<dbReference type="EMBL" id="JAHBFI010000001">
    <property type="protein sequence ID" value="MBZ5961794.1"/>
    <property type="molecule type" value="Genomic_DNA"/>
</dbReference>
<dbReference type="EMBL" id="FBSY01000017">
    <property type="protein sequence ID" value="CUW15813.1"/>
    <property type="molecule type" value="Genomic_DNA"/>
</dbReference>
<evidence type="ECO:0000313" key="4">
    <source>
        <dbReference type="Proteomes" id="UP000752647"/>
    </source>
</evidence>